<accession>E0WUE7</accession>
<proteinExistence type="predicted"/>
<sequence length="147" mass="16890">MQWLTSPSNLDKSGAATWAQRFVHQLLTLCPIINVECKLSPAIEFYIAGDKLTQRLISLFSAGTKIKERSRLLRQWLHEATNCRLSEYQKIASSLEMDLDAIENALTHHWSNGVVEGHVNRLKMLKWQMYGRAGFELLSRRVMNTLC</sequence>
<dbReference type="EMBL" id="GL379655">
    <property type="protein sequence ID" value="EFL91371.1"/>
    <property type="molecule type" value="Genomic_DNA"/>
</dbReference>
<dbReference type="InterPro" id="IPR047951">
    <property type="entry name" value="Transpos_ISL3"/>
</dbReference>
<evidence type="ECO:0000313" key="3">
    <source>
        <dbReference type="Proteomes" id="UP000005726"/>
    </source>
</evidence>
<gene>
    <name evidence="2" type="ORF">REG_1724</name>
</gene>
<evidence type="ECO:0000313" key="2">
    <source>
        <dbReference type="EMBL" id="EFL91371.1"/>
    </source>
</evidence>
<dbReference type="AlphaFoldDB" id="E0WUE7"/>
<dbReference type="InterPro" id="IPR002560">
    <property type="entry name" value="Transposase_DDE"/>
</dbReference>
<protein>
    <recommendedName>
        <fullName evidence="1">Transposase IS204/IS1001/IS1096/IS1165 DDE domain-containing protein</fullName>
    </recommendedName>
</protein>
<dbReference type="eggNOG" id="COG3464">
    <property type="taxonomic scope" value="Bacteria"/>
</dbReference>
<dbReference type="PANTHER" id="PTHR33498">
    <property type="entry name" value="TRANSPOSASE FOR INSERTION SEQUENCE ELEMENT IS1557"/>
    <property type="match status" value="1"/>
</dbReference>
<name>E0WUE7_9ENTR</name>
<organism evidence="2 3">
    <name type="scientific">Candidatus Regiella insecticola LSR1</name>
    <dbReference type="NCBI Taxonomy" id="663321"/>
    <lineage>
        <taxon>Bacteria</taxon>
        <taxon>Pseudomonadati</taxon>
        <taxon>Pseudomonadota</taxon>
        <taxon>Gammaproteobacteria</taxon>
        <taxon>Enterobacterales</taxon>
        <taxon>Enterobacteriaceae</taxon>
        <taxon>aphid secondary symbionts</taxon>
        <taxon>Candidatus Regiella</taxon>
    </lineage>
</organism>
<dbReference type="PANTHER" id="PTHR33498:SF1">
    <property type="entry name" value="TRANSPOSASE FOR INSERTION SEQUENCE ELEMENT IS1557"/>
    <property type="match status" value="1"/>
</dbReference>
<evidence type="ECO:0000259" key="1">
    <source>
        <dbReference type="Pfam" id="PF01610"/>
    </source>
</evidence>
<dbReference type="Proteomes" id="UP000005726">
    <property type="component" value="Unassembled WGS sequence"/>
</dbReference>
<dbReference type="RefSeq" id="WP_006705336.1">
    <property type="nucleotide sequence ID" value="NZ_CAWLGB010000067.1"/>
</dbReference>
<keyword evidence="3" id="KW-1185">Reference proteome</keyword>
<dbReference type="HOGENOM" id="CLU_029608_2_2_6"/>
<dbReference type="STRING" id="663321.REG_1724"/>
<feature type="domain" description="Transposase IS204/IS1001/IS1096/IS1165 DDE" evidence="1">
    <location>
        <begin position="52"/>
        <end position="140"/>
    </location>
</feature>
<dbReference type="Pfam" id="PF01610">
    <property type="entry name" value="DDE_Tnp_ISL3"/>
    <property type="match status" value="1"/>
</dbReference>
<reference evidence="2" key="1">
    <citation type="journal article" date="2009" name="Environ. Microbiol.">
        <title>Dynamics of genome evolution in facultative symbionts of aphids.</title>
        <authorList>
            <person name="Degnan P.H."/>
            <person name="Leonardo T.E."/>
            <person name="Cass B.N."/>
            <person name="Hurwitz B."/>
            <person name="Stern D."/>
            <person name="Gibbs R.A."/>
            <person name="Richards S."/>
            <person name="Moran N.A."/>
        </authorList>
    </citation>
    <scope>NUCLEOTIDE SEQUENCE [LARGE SCALE GENOMIC DNA]</scope>
    <source>
        <strain evidence="2">LSR1</strain>
    </source>
</reference>